<keyword evidence="8" id="KW-0238">DNA-binding</keyword>
<keyword evidence="3" id="KW-0479">Metal-binding</keyword>
<dbReference type="InterPro" id="IPR000210">
    <property type="entry name" value="BTB/POZ_dom"/>
</dbReference>
<dbReference type="FunFam" id="3.30.160.60:FF:000145">
    <property type="entry name" value="Zinc finger protein 574"/>
    <property type="match status" value="1"/>
</dbReference>
<feature type="region of interest" description="Disordered" evidence="12">
    <location>
        <begin position="240"/>
        <end position="296"/>
    </location>
</feature>
<dbReference type="InterPro" id="IPR011333">
    <property type="entry name" value="SKP1/BTB/POZ_sf"/>
</dbReference>
<evidence type="ECO:0000256" key="3">
    <source>
        <dbReference type="ARBA" id="ARBA00022723"/>
    </source>
</evidence>
<evidence type="ECO:0000256" key="2">
    <source>
        <dbReference type="ARBA" id="ARBA00006991"/>
    </source>
</evidence>
<keyword evidence="5 11" id="KW-0863">Zinc-finger</keyword>
<dbReference type="FunFam" id="3.30.160.60:FF:001527">
    <property type="entry name" value="Zinc finger protein"/>
    <property type="match status" value="1"/>
</dbReference>
<accession>A0A2D0Q0K6</accession>
<gene>
    <name evidence="16" type="primary">gzf1</name>
</gene>
<dbReference type="FunFam" id="3.30.160.60:FF:001270">
    <property type="entry name" value="zinc finger protein 583 isoform X1"/>
    <property type="match status" value="1"/>
</dbReference>
<keyword evidence="9" id="KW-0804">Transcription</keyword>
<comment type="similarity">
    <text evidence="2">Belongs to the krueppel C2H2-type zinc-finger protein family.</text>
</comment>
<dbReference type="GO" id="GO:0008270">
    <property type="term" value="F:zinc ion binding"/>
    <property type="evidence" value="ECO:0007669"/>
    <property type="project" value="UniProtKB-KW"/>
</dbReference>
<feature type="domain" description="C2H2-type" evidence="14">
    <location>
        <begin position="533"/>
        <end position="560"/>
    </location>
</feature>
<dbReference type="GeneID" id="108258063"/>
<dbReference type="RefSeq" id="XP_017311829.1">
    <property type="nucleotide sequence ID" value="XM_017456340.3"/>
</dbReference>
<dbReference type="Pfam" id="PF00651">
    <property type="entry name" value="BTB"/>
    <property type="match status" value="1"/>
</dbReference>
<evidence type="ECO:0000256" key="8">
    <source>
        <dbReference type="ARBA" id="ARBA00023125"/>
    </source>
</evidence>
<dbReference type="InterPro" id="IPR036236">
    <property type="entry name" value="Znf_C2H2_sf"/>
</dbReference>
<reference evidence="15" key="1">
    <citation type="journal article" date="2016" name="Nat. Commun.">
        <title>The channel catfish genome sequence provides insights into the evolution of scale formation in teleosts.</title>
        <authorList>
            <person name="Liu Z."/>
            <person name="Liu S."/>
            <person name="Yao J."/>
            <person name="Bao L."/>
            <person name="Zhang J."/>
            <person name="Li Y."/>
            <person name="Jiang C."/>
            <person name="Sun L."/>
            <person name="Wang R."/>
            <person name="Zhang Y."/>
            <person name="Zhou T."/>
            <person name="Zeng Q."/>
            <person name="Fu Q."/>
            <person name="Gao S."/>
            <person name="Li N."/>
            <person name="Koren S."/>
            <person name="Jiang Y."/>
            <person name="Zimin A."/>
            <person name="Xu P."/>
            <person name="Phillippy A.M."/>
            <person name="Geng X."/>
            <person name="Song L."/>
            <person name="Sun F."/>
            <person name="Li C."/>
            <person name="Wang X."/>
            <person name="Chen A."/>
            <person name="Jin Y."/>
            <person name="Yuan Z."/>
            <person name="Yang Y."/>
            <person name="Tan S."/>
            <person name="Peatman E."/>
            <person name="Lu J."/>
            <person name="Qin Z."/>
            <person name="Dunham R."/>
            <person name="Li Z."/>
            <person name="Sonstegard T."/>
            <person name="Feng J."/>
            <person name="Danzmann R.G."/>
            <person name="Schroeder S."/>
            <person name="Scheffler B."/>
            <person name="Duke M.V."/>
            <person name="Ballard L."/>
            <person name="Kucuktas H."/>
            <person name="Kaltenboeck L."/>
            <person name="Liu H."/>
            <person name="Armbruster J."/>
            <person name="Xie Y."/>
            <person name="Kirby M.L."/>
            <person name="Tian Y."/>
            <person name="Flanagan M.E."/>
            <person name="Mu W."/>
            <person name="Waldbieser G.C."/>
        </authorList>
    </citation>
    <scope>NUCLEOTIDE SEQUENCE [LARGE SCALE GENOMIC DNA]</scope>
    <source>
        <strain evidence="15">SDA103</strain>
    </source>
</reference>
<dbReference type="Gene3D" id="3.30.160.60">
    <property type="entry name" value="Classic Zinc Finger"/>
    <property type="match status" value="9"/>
</dbReference>
<evidence type="ECO:0000313" key="16">
    <source>
        <dbReference type="RefSeq" id="XP_017311829.1"/>
    </source>
</evidence>
<dbReference type="FunFam" id="3.30.160.60:FF:001639">
    <property type="entry name" value="Si:dkey-7i4.21"/>
    <property type="match status" value="1"/>
</dbReference>
<dbReference type="PROSITE" id="PS50157">
    <property type="entry name" value="ZINC_FINGER_C2H2_2"/>
    <property type="match status" value="10"/>
</dbReference>
<feature type="domain" description="C2H2-type" evidence="14">
    <location>
        <begin position="362"/>
        <end position="390"/>
    </location>
</feature>
<evidence type="ECO:0000256" key="9">
    <source>
        <dbReference type="ARBA" id="ARBA00023163"/>
    </source>
</evidence>
<dbReference type="SUPFAM" id="SSF54695">
    <property type="entry name" value="POZ domain"/>
    <property type="match status" value="1"/>
</dbReference>
<evidence type="ECO:0000259" key="13">
    <source>
        <dbReference type="PROSITE" id="PS50097"/>
    </source>
</evidence>
<name>A0A2D0Q0K6_ICTPU</name>
<keyword evidence="7" id="KW-0805">Transcription regulation</keyword>
<feature type="domain" description="BTB" evidence="13">
    <location>
        <begin position="65"/>
        <end position="133"/>
    </location>
</feature>
<evidence type="ECO:0000313" key="15">
    <source>
        <dbReference type="Proteomes" id="UP000221080"/>
    </source>
</evidence>
<keyword evidence="15" id="KW-1185">Reference proteome</keyword>
<dbReference type="FunFam" id="3.30.160.60:FF:001818">
    <property type="entry name" value="GDNF-inducible zinc finger protein 1 isoform X1"/>
    <property type="match status" value="1"/>
</dbReference>
<feature type="region of interest" description="Disordered" evidence="12">
    <location>
        <begin position="632"/>
        <end position="680"/>
    </location>
</feature>
<dbReference type="PANTHER" id="PTHR23226">
    <property type="entry name" value="ZINC FINGER AND SCAN DOMAIN-CONTAINING"/>
    <property type="match status" value="1"/>
</dbReference>
<feature type="domain" description="C2H2-type" evidence="14">
    <location>
        <begin position="589"/>
        <end position="616"/>
    </location>
</feature>
<dbReference type="GO" id="GO:0000981">
    <property type="term" value="F:DNA-binding transcription factor activity, RNA polymerase II-specific"/>
    <property type="evidence" value="ECO:0007669"/>
    <property type="project" value="TreeGrafter"/>
</dbReference>
<keyword evidence="4" id="KW-0677">Repeat</keyword>
<dbReference type="GO" id="GO:0000978">
    <property type="term" value="F:RNA polymerase II cis-regulatory region sequence-specific DNA binding"/>
    <property type="evidence" value="ECO:0007669"/>
    <property type="project" value="TreeGrafter"/>
</dbReference>
<dbReference type="SUPFAM" id="SSF57667">
    <property type="entry name" value="beta-beta-alpha zinc fingers"/>
    <property type="match status" value="5"/>
</dbReference>
<dbReference type="AlphaFoldDB" id="A0A2D0Q0K6"/>
<feature type="compositionally biased region" description="Basic and acidic residues" evidence="12">
    <location>
        <begin position="640"/>
        <end position="663"/>
    </location>
</feature>
<dbReference type="PROSITE" id="PS00028">
    <property type="entry name" value="ZINC_FINGER_C2H2_1"/>
    <property type="match status" value="10"/>
</dbReference>
<evidence type="ECO:0000256" key="7">
    <source>
        <dbReference type="ARBA" id="ARBA00023015"/>
    </source>
</evidence>
<dbReference type="Pfam" id="PF00096">
    <property type="entry name" value="zf-C2H2"/>
    <property type="match status" value="7"/>
</dbReference>
<organism evidence="15 16">
    <name type="scientific">Ictalurus punctatus</name>
    <name type="common">Channel catfish</name>
    <name type="synonym">Silurus punctatus</name>
    <dbReference type="NCBI Taxonomy" id="7998"/>
    <lineage>
        <taxon>Eukaryota</taxon>
        <taxon>Metazoa</taxon>
        <taxon>Chordata</taxon>
        <taxon>Craniata</taxon>
        <taxon>Vertebrata</taxon>
        <taxon>Euteleostomi</taxon>
        <taxon>Actinopterygii</taxon>
        <taxon>Neopterygii</taxon>
        <taxon>Teleostei</taxon>
        <taxon>Ostariophysi</taxon>
        <taxon>Siluriformes</taxon>
        <taxon>Ictaluridae</taxon>
        <taxon>Ictalurus</taxon>
    </lineage>
</organism>
<protein>
    <submittedName>
        <fullName evidence="16">GDNF-inducible zinc finger protein 1 isoform X1</fullName>
    </submittedName>
</protein>
<comment type="subcellular location">
    <subcellularLocation>
        <location evidence="1">Nucleus</location>
    </subcellularLocation>
</comment>
<feature type="domain" description="C2H2-type" evidence="14">
    <location>
        <begin position="477"/>
        <end position="504"/>
    </location>
</feature>
<feature type="domain" description="C2H2-type" evidence="14">
    <location>
        <begin position="331"/>
        <end position="362"/>
    </location>
</feature>
<dbReference type="GO" id="GO:0005634">
    <property type="term" value="C:nucleus"/>
    <property type="evidence" value="ECO:0007669"/>
    <property type="project" value="UniProtKB-SubCell"/>
</dbReference>
<evidence type="ECO:0000256" key="11">
    <source>
        <dbReference type="PROSITE-ProRule" id="PRU00042"/>
    </source>
</evidence>
<evidence type="ECO:0000259" key="14">
    <source>
        <dbReference type="PROSITE" id="PS50157"/>
    </source>
</evidence>
<sequence length="839" mass="93924">MMYFTVFFSLNINILRDACVHLSLYRFRKGQLRKMKDQVVQLMSSSHHEHLLEAMWKFRVTGNLCDITVHVDFQGELEEFTAHRIVLAASSGYFKTLLLAEERVEKLFVNAVSPDVFTKFLEYVYSGKMEVEESRLDCILNMAKLLDCKDLVDACSTKLLDRKSERARASASKGKLLKERSKKAVKRALDTRKKLKITLKTISTERGDKIVLQGRRSSRLAGRRVVVDFNKKKPYRKALFQPEASDAGLNRDKSDAKREASLEVGETESDVTTDPGVPQKEALSDSGSESPCTFNRDVSEEELQESDFIPTAAVEETDAAEKERKPVGSKYNCDMCIRSFRYEKSYLKHVKVSHGIHTDTTYRCGTCQQTFANRCNLKIHERHVHNDERLFLCGMCGKAFKRKKDVTRHMRQVHEGGTERHYCPICGKSLSSRTALTLHERTHTGDKPYSCDECGTRFSQSSALKTHQRIHTGEKPFACDLCDARFTQNHMLAYHKRSHTGEKPYMCENCGKSFASKEYLKHHARIHSGLKPYKCENCGRAFAQRNSLHQHMKIHTGERPYHCKDCDKQFTQLNALQRHQRIHTGEKPYMCSMCGRTFTDKSTVRRHTLTHDKDTPWKNYLVVLEGNVEERVKKPKGSSLKKEKAAVNADKHQAGEDLTDTKSQETVSVPEDPVSITGDWAEPGTITVVSHGTLGNLTVIQTEVPPGTQLQPIVTADGSSVISLESSTVSIPVALPFSIPISVAHSISGSASLTGTVALREPATDTILASATSAAHVAAVTEGILSPVEVTLSTSSECVTTQSDVEQVEEAQQSELQEGSTEHVQNTETVEAMEISAGE</sequence>
<dbReference type="OrthoDB" id="6425912at2759"/>
<feature type="domain" description="C2H2-type" evidence="14">
    <location>
        <begin position="505"/>
        <end position="532"/>
    </location>
</feature>
<dbReference type="InterPro" id="IPR013087">
    <property type="entry name" value="Znf_C2H2_type"/>
</dbReference>
<dbReference type="FunFam" id="3.30.160.60:FF:000322">
    <property type="entry name" value="GDNF-inducible zinc finger protein 1"/>
    <property type="match status" value="1"/>
</dbReference>
<feature type="domain" description="C2H2-type" evidence="14">
    <location>
        <begin position="449"/>
        <end position="476"/>
    </location>
</feature>
<dbReference type="FunFam" id="3.30.160.60:FF:000709">
    <property type="entry name" value="GDNF-inducible zinc finger protein 1"/>
    <property type="match status" value="1"/>
</dbReference>
<evidence type="ECO:0000256" key="1">
    <source>
        <dbReference type="ARBA" id="ARBA00004123"/>
    </source>
</evidence>
<keyword evidence="6" id="KW-0862">Zinc</keyword>
<keyword evidence="10" id="KW-0539">Nucleus</keyword>
<evidence type="ECO:0000256" key="12">
    <source>
        <dbReference type="SAM" id="MobiDB-lite"/>
    </source>
</evidence>
<dbReference type="FunFam" id="3.30.160.60:FF:001954">
    <property type="entry name" value="Zinc finger protein 787"/>
    <property type="match status" value="1"/>
</dbReference>
<dbReference type="PANTHER" id="PTHR23226:SF416">
    <property type="entry name" value="FI01424P"/>
    <property type="match status" value="1"/>
</dbReference>
<dbReference type="SMART" id="SM00355">
    <property type="entry name" value="ZnF_C2H2"/>
    <property type="match status" value="10"/>
</dbReference>
<dbReference type="Gene3D" id="3.30.710.10">
    <property type="entry name" value="Potassium Channel Kv1.1, Chain A"/>
    <property type="match status" value="1"/>
</dbReference>
<evidence type="ECO:0000256" key="4">
    <source>
        <dbReference type="ARBA" id="ARBA00022737"/>
    </source>
</evidence>
<evidence type="ECO:0000256" key="5">
    <source>
        <dbReference type="ARBA" id="ARBA00022771"/>
    </source>
</evidence>
<reference evidence="16" key="2">
    <citation type="submission" date="2025-08" db="UniProtKB">
        <authorList>
            <consortium name="RefSeq"/>
        </authorList>
    </citation>
    <scope>IDENTIFICATION</scope>
    <source>
        <tissue evidence="16">Blood</tissue>
    </source>
</reference>
<evidence type="ECO:0000256" key="10">
    <source>
        <dbReference type="ARBA" id="ARBA00023242"/>
    </source>
</evidence>
<dbReference type="CTD" id="64412"/>
<dbReference type="KEGG" id="ipu:108258063"/>
<feature type="domain" description="C2H2-type" evidence="14">
    <location>
        <begin position="561"/>
        <end position="588"/>
    </location>
</feature>
<feature type="compositionally biased region" description="Basic and acidic residues" evidence="12">
    <location>
        <begin position="249"/>
        <end position="261"/>
    </location>
</feature>
<feature type="domain" description="C2H2-type" evidence="14">
    <location>
        <begin position="421"/>
        <end position="448"/>
    </location>
</feature>
<dbReference type="PROSITE" id="PS50097">
    <property type="entry name" value="BTB"/>
    <property type="match status" value="1"/>
</dbReference>
<feature type="domain" description="C2H2-type" evidence="14">
    <location>
        <begin position="391"/>
        <end position="419"/>
    </location>
</feature>
<dbReference type="SMART" id="SM00225">
    <property type="entry name" value="BTB"/>
    <property type="match status" value="1"/>
</dbReference>
<dbReference type="GO" id="GO:0045892">
    <property type="term" value="P:negative regulation of DNA-templated transcription"/>
    <property type="evidence" value="ECO:0007669"/>
    <property type="project" value="UniProtKB-ARBA"/>
</dbReference>
<proteinExistence type="inferred from homology"/>
<dbReference type="Proteomes" id="UP000221080">
    <property type="component" value="Chromosome 25"/>
</dbReference>
<evidence type="ECO:0000256" key="6">
    <source>
        <dbReference type="ARBA" id="ARBA00022833"/>
    </source>
</evidence>